<keyword evidence="9" id="KW-0106">Calcium</keyword>
<keyword evidence="4" id="KW-0378">Hydrolase</keyword>
<feature type="repeat" description="Hemopexin" evidence="10">
    <location>
        <begin position="322"/>
        <end position="366"/>
    </location>
</feature>
<feature type="binding site" evidence="9">
    <location>
        <position position="141"/>
    </location>
    <ligand>
        <name>Ca(2+)</name>
        <dbReference type="ChEBI" id="CHEBI:29108"/>
        <label>2</label>
    </ligand>
</feature>
<feature type="binding site" evidence="9">
    <location>
        <position position="282"/>
    </location>
    <ligand>
        <name>Ca(2+)</name>
        <dbReference type="ChEBI" id="CHEBI:29108"/>
        <label>4</label>
    </ligand>
</feature>
<feature type="binding site" evidence="9">
    <location>
        <position position="166"/>
    </location>
    <ligand>
        <name>Zn(2+)</name>
        <dbReference type="ChEBI" id="CHEBI:29105"/>
        <label>1</label>
    </ligand>
</feature>
<dbReference type="Gene3D" id="3.40.390.10">
    <property type="entry name" value="Collagenase (Catalytic Domain)"/>
    <property type="match status" value="1"/>
</dbReference>
<feature type="binding site" evidence="9">
    <location>
        <position position="151"/>
    </location>
    <ligand>
        <name>Zn(2+)</name>
        <dbReference type="ChEBI" id="CHEBI:29105"/>
        <label>1</label>
    </ligand>
</feature>
<feature type="signal peptide" evidence="11">
    <location>
        <begin position="1"/>
        <end position="26"/>
    </location>
</feature>
<dbReference type="GO" id="GO:0006508">
    <property type="term" value="P:proteolysis"/>
    <property type="evidence" value="ECO:0007669"/>
    <property type="project" value="UniProtKB-KW"/>
</dbReference>
<dbReference type="InterPro" id="IPR001818">
    <property type="entry name" value="Pept_M10_metallopeptidase"/>
</dbReference>
<evidence type="ECO:0000256" key="9">
    <source>
        <dbReference type="PIRSR" id="PIRSR621190-2"/>
    </source>
</evidence>
<dbReference type="Gene3D" id="2.110.10.10">
    <property type="entry name" value="Hemopexin-like domain"/>
    <property type="match status" value="1"/>
</dbReference>
<feature type="binding site" evidence="9">
    <location>
        <position position="373"/>
    </location>
    <ligand>
        <name>Ca(2+)</name>
        <dbReference type="ChEBI" id="CHEBI:29108"/>
        <label>5</label>
    </ligand>
</feature>
<dbReference type="PRINTS" id="PR00138">
    <property type="entry name" value="MATRIXIN"/>
</dbReference>
<evidence type="ECO:0000256" key="1">
    <source>
        <dbReference type="ARBA" id="ARBA00010370"/>
    </source>
</evidence>
<dbReference type="InterPro" id="IPR024079">
    <property type="entry name" value="MetalloPept_cat_dom_sf"/>
</dbReference>
<feature type="chain" id="PRO_5006615970" evidence="11">
    <location>
        <begin position="27"/>
        <end position="429"/>
    </location>
</feature>
<feature type="domain" description="Peptidase metallopeptidase" evidence="12">
    <location>
        <begin position="87"/>
        <end position="246"/>
    </location>
</feature>
<keyword evidence="2" id="KW-0645">Protease</keyword>
<accession>A0A0S3Q2A6</accession>
<sequence length="429" mass="48770">YRCTMAQFRYFLLPLLIAACTTSVISAPVSSDGKDLQRVETNDGEAEHIINKPPAEILNLPKCGGFLGGNRIEKFKGHGRVRRWNLMGYKWSHLDLTYRIGDHSKRINRDDIEYAIRTALKVWTDYVRITFTQVGSKAKSDFNFRFVTDNHGDNYPFNGNLSHVAHAYQPESGKIHVDDSIDWNIYGTNTQGLYPLVSLLAHEIGHALGMRHSLHRHAIMYKFASHAMPVRLNRDDILGIQSIYPASHSIDWTVTKPPTTTPTPTTTQRHPPEDICQQPSLDAITRDSDDNILAFKGEYFYRLSGDTPSEPIAIGDYFRGIPNHLDAAVTLDNYKYFFKGGKVYRVEGHRLSLGFPRRIADIFKGAPGRVDSAFLHYDAIYFTSEAVYYKADMVAGRIYTRFRRIQPPFKKSPKRVDAVFTLPGVHTQI</sequence>
<evidence type="ECO:0000259" key="12">
    <source>
        <dbReference type="SMART" id="SM00235"/>
    </source>
</evidence>
<feature type="active site" evidence="7">
    <location>
        <position position="203"/>
    </location>
</feature>
<comment type="similarity">
    <text evidence="1">Belongs to the peptidase M10A family.</text>
</comment>
<evidence type="ECO:0000256" key="10">
    <source>
        <dbReference type="PROSITE-ProRule" id="PRU01011"/>
    </source>
</evidence>
<proteinExistence type="evidence at transcript level"/>
<dbReference type="GO" id="GO:0031012">
    <property type="term" value="C:extracellular matrix"/>
    <property type="evidence" value="ECO:0007669"/>
    <property type="project" value="InterPro"/>
</dbReference>
<feature type="binding site" evidence="9">
    <location>
        <position position="179"/>
    </location>
    <ligand>
        <name>Ca(2+)</name>
        <dbReference type="ChEBI" id="CHEBI:29108"/>
        <label>1</label>
    </ligand>
</feature>
<evidence type="ECO:0000256" key="5">
    <source>
        <dbReference type="ARBA" id="ARBA00022833"/>
    </source>
</evidence>
<keyword evidence="11" id="KW-0732">Signal</keyword>
<evidence type="ECO:0000256" key="7">
    <source>
        <dbReference type="PIRSR" id="PIRSR001191-1"/>
    </source>
</evidence>
<feature type="binding site" evidence="9">
    <location>
        <position position="176"/>
    </location>
    <ligand>
        <name>Zn(2+)</name>
        <dbReference type="ChEBI" id="CHEBI:29105"/>
        <label>1</label>
    </ligand>
</feature>
<dbReference type="GO" id="GO:0030198">
    <property type="term" value="P:extracellular matrix organization"/>
    <property type="evidence" value="ECO:0007669"/>
    <property type="project" value="TreeGrafter"/>
</dbReference>
<feature type="binding site" evidence="8">
    <location>
        <position position="206"/>
    </location>
    <ligand>
        <name>Zn(2+)</name>
        <dbReference type="ChEBI" id="CHEBI:29105"/>
        <label>2</label>
        <note>catalytic</note>
    </ligand>
</feature>
<evidence type="ECO:0000313" key="13">
    <source>
        <dbReference type="EMBL" id="BAT62447.1"/>
    </source>
</evidence>
<protein>
    <submittedName>
        <fullName evidence="13">Matrix metalloproteinase</fullName>
    </submittedName>
</protein>
<dbReference type="GO" id="GO:0004222">
    <property type="term" value="F:metalloendopeptidase activity"/>
    <property type="evidence" value="ECO:0007669"/>
    <property type="project" value="InterPro"/>
</dbReference>
<gene>
    <name evidence="13" type="primary">Oja-mmp7</name>
</gene>
<keyword evidence="6" id="KW-0482">Metalloprotease</keyword>
<feature type="binding site" evidence="8">
    <location>
        <position position="202"/>
    </location>
    <ligand>
        <name>Zn(2+)</name>
        <dbReference type="ChEBI" id="CHEBI:29105"/>
        <label>2</label>
        <note>catalytic</note>
    </ligand>
</feature>
<dbReference type="PIRSF" id="PIRSF001191">
    <property type="entry name" value="Peptidase_M10A_matrix"/>
    <property type="match status" value="1"/>
</dbReference>
<evidence type="ECO:0000256" key="6">
    <source>
        <dbReference type="ARBA" id="ARBA00023049"/>
    </source>
</evidence>
<reference evidence="13" key="1">
    <citation type="submission" date="2015-05" db="EMBL/GenBank/DDBJ databases">
        <title>Function and evolution of the root in the bone-eating worm Osedax japonicus.</title>
        <authorList>
            <person name="Miyamoto N."/>
            <person name="Yoshida M."/>
            <person name="Koga H."/>
            <person name="Fujiwara Y."/>
        </authorList>
    </citation>
    <scope>NUCLEOTIDE SEQUENCE</scope>
</reference>
<feature type="binding site" evidence="9">
    <location>
        <position position="419"/>
    </location>
    <ligand>
        <name>Ca(2+)</name>
        <dbReference type="ChEBI" id="CHEBI:29108"/>
        <label>5</label>
    </ligand>
</feature>
<comment type="cofactor">
    <cofactor evidence="9">
        <name>Zn(2+)</name>
        <dbReference type="ChEBI" id="CHEBI:29105"/>
    </cofactor>
    <text evidence="9">Binds 2 Zn(2+) ions per subunit.</text>
</comment>
<dbReference type="AlphaFoldDB" id="A0A0S3Q2A6"/>
<keyword evidence="5 8" id="KW-0862">Zinc</keyword>
<evidence type="ECO:0000256" key="11">
    <source>
        <dbReference type="SAM" id="SignalP"/>
    </source>
</evidence>
<dbReference type="GO" id="GO:0030574">
    <property type="term" value="P:collagen catabolic process"/>
    <property type="evidence" value="ECO:0007669"/>
    <property type="project" value="TreeGrafter"/>
</dbReference>
<comment type="cofactor">
    <cofactor evidence="9">
        <name>Ca(2+)</name>
        <dbReference type="ChEBI" id="CHEBI:29108"/>
    </cofactor>
    <text evidence="9">Can bind about 5 Ca(2+) ions per subunit.</text>
</comment>
<organism evidence="13">
    <name type="scientific">Osedax japonicus</name>
    <dbReference type="NCBI Taxonomy" id="385425"/>
    <lineage>
        <taxon>Eukaryota</taxon>
        <taxon>Metazoa</taxon>
        <taxon>Spiralia</taxon>
        <taxon>Lophotrochozoa</taxon>
        <taxon>Annelida</taxon>
        <taxon>Polychaeta</taxon>
        <taxon>Sedentaria</taxon>
        <taxon>Canalipalpata</taxon>
        <taxon>Sabellida</taxon>
        <taxon>Siboglinidae</taxon>
        <taxon>Osedax</taxon>
    </lineage>
</organism>
<dbReference type="Pfam" id="PF00413">
    <property type="entry name" value="Peptidase_M10"/>
    <property type="match status" value="1"/>
</dbReference>
<dbReference type="InterPro" id="IPR006026">
    <property type="entry name" value="Peptidase_Metallo"/>
</dbReference>
<feature type="binding site" evidence="9">
    <location>
        <position position="178"/>
    </location>
    <ligand>
        <name>Ca(2+)</name>
        <dbReference type="ChEBI" id="CHEBI:29108"/>
        <label>3</label>
    </ligand>
</feature>
<dbReference type="InterPro" id="IPR018487">
    <property type="entry name" value="Hemopexin-like_repeat"/>
</dbReference>
<dbReference type="SUPFAM" id="SSF55486">
    <property type="entry name" value="Metalloproteases ('zincins'), catalytic domain"/>
    <property type="match status" value="1"/>
</dbReference>
<feature type="binding site" evidence="9">
    <location>
        <position position="326"/>
    </location>
    <ligand>
        <name>Ca(2+)</name>
        <dbReference type="ChEBI" id="CHEBI:29108"/>
        <label>4</label>
    </ligand>
</feature>
<evidence type="ECO:0000256" key="4">
    <source>
        <dbReference type="ARBA" id="ARBA00022801"/>
    </source>
</evidence>
<evidence type="ECO:0000256" key="3">
    <source>
        <dbReference type="ARBA" id="ARBA00022723"/>
    </source>
</evidence>
<dbReference type="EMBL" id="LC055995">
    <property type="protein sequence ID" value="BAT62447.1"/>
    <property type="molecule type" value="mRNA"/>
</dbReference>
<keyword evidence="3 8" id="KW-0479">Metal-binding</keyword>
<feature type="binding site" evidence="9">
    <location>
        <position position="328"/>
    </location>
    <ligand>
        <name>Ca(2+)</name>
        <dbReference type="ChEBI" id="CHEBI:29108"/>
        <label>5</label>
    </ligand>
</feature>
<name>A0A0S3Q2A6_9ANNE</name>
<feature type="binding site" evidence="9">
    <location>
        <position position="284"/>
    </location>
    <ligand>
        <name>Ca(2+)</name>
        <dbReference type="ChEBI" id="CHEBI:29108"/>
        <label>5</label>
    </ligand>
</feature>
<feature type="non-terminal residue" evidence="13">
    <location>
        <position position="429"/>
    </location>
</feature>
<feature type="non-terminal residue" evidence="13">
    <location>
        <position position="1"/>
    </location>
</feature>
<feature type="repeat" description="Hemopexin" evidence="10">
    <location>
        <begin position="278"/>
        <end position="321"/>
    </location>
</feature>
<dbReference type="Pfam" id="PF00045">
    <property type="entry name" value="Hemopexin"/>
    <property type="match status" value="2"/>
</dbReference>
<dbReference type="PROSITE" id="PS51642">
    <property type="entry name" value="HEMOPEXIN_2"/>
    <property type="match status" value="2"/>
</dbReference>
<dbReference type="SUPFAM" id="SSF50923">
    <property type="entry name" value="Hemopexin-like domain"/>
    <property type="match status" value="1"/>
</dbReference>
<feature type="binding site" evidence="9">
    <location>
        <position position="220"/>
    </location>
    <ligand>
        <name>Zn(2+)</name>
        <dbReference type="ChEBI" id="CHEBI:29105"/>
        <label>2</label>
        <note>catalytic</note>
    </ligand>
</feature>
<feature type="binding site" evidence="9">
    <location>
        <position position="159"/>
    </location>
    <ligand>
        <name>Ca(2+)</name>
        <dbReference type="ChEBI" id="CHEBI:29108"/>
        <label>3</label>
    </ligand>
</feature>
<dbReference type="InterPro" id="IPR036375">
    <property type="entry name" value="Hemopexin-like_dom_sf"/>
</dbReference>
<evidence type="ECO:0000256" key="2">
    <source>
        <dbReference type="ARBA" id="ARBA00022670"/>
    </source>
</evidence>
<dbReference type="SMART" id="SM00120">
    <property type="entry name" value="HX"/>
    <property type="match status" value="2"/>
</dbReference>
<evidence type="ECO:0000256" key="8">
    <source>
        <dbReference type="PIRSR" id="PIRSR001191-2"/>
    </source>
</evidence>
<feature type="binding site" evidence="9">
    <location>
        <position position="153"/>
    </location>
    <ligand>
        <name>Zn(2+)</name>
        <dbReference type="ChEBI" id="CHEBI:29105"/>
        <label>1</label>
    </ligand>
</feature>
<feature type="binding site" evidence="8">
    <location>
        <position position="212"/>
    </location>
    <ligand>
        <name>Zn(2+)</name>
        <dbReference type="ChEBI" id="CHEBI:29105"/>
        <label>2</label>
        <note>catalytic</note>
    </ligand>
</feature>
<dbReference type="SMART" id="SM00235">
    <property type="entry name" value="ZnMc"/>
    <property type="match status" value="1"/>
</dbReference>
<dbReference type="PANTHER" id="PTHR10201">
    <property type="entry name" value="MATRIX METALLOPROTEINASE"/>
    <property type="match status" value="1"/>
</dbReference>
<feature type="binding site" evidence="9">
    <location>
        <position position="417"/>
    </location>
    <ligand>
        <name>Ca(2+)</name>
        <dbReference type="ChEBI" id="CHEBI:29108"/>
        <label>4</label>
    </ligand>
</feature>
<dbReference type="InterPro" id="IPR021190">
    <property type="entry name" value="Pept_M10A"/>
</dbReference>
<dbReference type="PANTHER" id="PTHR10201:SF323">
    <property type="entry name" value="MATRIX METALLOPROTEINASE-21"/>
    <property type="match status" value="1"/>
</dbReference>
<dbReference type="GO" id="GO:0008270">
    <property type="term" value="F:zinc ion binding"/>
    <property type="evidence" value="ECO:0007669"/>
    <property type="project" value="InterPro"/>
</dbReference>